<dbReference type="Pfam" id="PF17932">
    <property type="entry name" value="TetR_C_24"/>
    <property type="match status" value="1"/>
</dbReference>
<evidence type="ECO:0000259" key="7">
    <source>
        <dbReference type="PROSITE" id="PS50977"/>
    </source>
</evidence>
<feature type="domain" description="HTH tetR-type" evidence="7">
    <location>
        <begin position="25"/>
        <end position="85"/>
    </location>
</feature>
<keyword evidence="3 5" id="KW-0238">DNA-binding</keyword>
<dbReference type="Proteomes" id="UP001501598">
    <property type="component" value="Unassembled WGS sequence"/>
</dbReference>
<gene>
    <name evidence="8" type="ORF">GCM10023175_17490</name>
</gene>
<dbReference type="SUPFAM" id="SSF48498">
    <property type="entry name" value="Tetracyclin repressor-like, C-terminal domain"/>
    <property type="match status" value="1"/>
</dbReference>
<protein>
    <submittedName>
        <fullName evidence="8">TetR/AcrR family transcriptional regulator</fullName>
    </submittedName>
</protein>
<dbReference type="EMBL" id="BAABGT010000025">
    <property type="protein sequence ID" value="GAA4542320.1"/>
    <property type="molecule type" value="Genomic_DNA"/>
</dbReference>
<sequence length="224" mass="24695">MAETGSQAGQQDRPRPPKAAQPLEPSRWERILEAAAELFRTRGYAATSVAEVAEAAGLLKGSVYHYIRTKEDLLAAIVEEAHRGTALLGEEITASQAPAVDKLRTVVERHLRGTEKNLTQVQVLFREFSTLPADRFAAVVDSRDTYEHAVRELVRQGQAEGTFAAHLDPRLTAAAVLATLNSVQAWFRPDGPMSMTEIIDGFTDLLLRSVGVETHPTRRPDEDR</sequence>
<reference evidence="9" key="1">
    <citation type="journal article" date="2019" name="Int. J. Syst. Evol. Microbiol.">
        <title>The Global Catalogue of Microorganisms (GCM) 10K type strain sequencing project: providing services to taxonomists for standard genome sequencing and annotation.</title>
        <authorList>
            <consortium name="The Broad Institute Genomics Platform"/>
            <consortium name="The Broad Institute Genome Sequencing Center for Infectious Disease"/>
            <person name="Wu L."/>
            <person name="Ma J."/>
        </authorList>
    </citation>
    <scope>NUCLEOTIDE SEQUENCE [LARGE SCALE GENOMIC DNA]</scope>
    <source>
        <strain evidence="9">JCM 17906</strain>
    </source>
</reference>
<dbReference type="RefSeq" id="WP_345414559.1">
    <property type="nucleotide sequence ID" value="NZ_BAABGT010000025.1"/>
</dbReference>
<evidence type="ECO:0000256" key="3">
    <source>
        <dbReference type="ARBA" id="ARBA00023125"/>
    </source>
</evidence>
<feature type="compositionally biased region" description="Polar residues" evidence="6">
    <location>
        <begin position="1"/>
        <end position="10"/>
    </location>
</feature>
<dbReference type="Pfam" id="PF00440">
    <property type="entry name" value="TetR_N"/>
    <property type="match status" value="1"/>
</dbReference>
<evidence type="ECO:0000313" key="8">
    <source>
        <dbReference type="EMBL" id="GAA4542320.1"/>
    </source>
</evidence>
<evidence type="ECO:0000256" key="6">
    <source>
        <dbReference type="SAM" id="MobiDB-lite"/>
    </source>
</evidence>
<dbReference type="PANTHER" id="PTHR30055:SF175">
    <property type="entry name" value="HTH-TYPE TRANSCRIPTIONAL REPRESSOR KSTR2"/>
    <property type="match status" value="1"/>
</dbReference>
<feature type="region of interest" description="Disordered" evidence="6">
    <location>
        <begin position="1"/>
        <end position="26"/>
    </location>
</feature>
<keyword evidence="1" id="KW-0678">Repressor</keyword>
<dbReference type="PRINTS" id="PR00455">
    <property type="entry name" value="HTHTETR"/>
</dbReference>
<dbReference type="InterPro" id="IPR009057">
    <property type="entry name" value="Homeodomain-like_sf"/>
</dbReference>
<dbReference type="PANTHER" id="PTHR30055">
    <property type="entry name" value="HTH-TYPE TRANSCRIPTIONAL REGULATOR RUTR"/>
    <property type="match status" value="1"/>
</dbReference>
<keyword evidence="9" id="KW-1185">Reference proteome</keyword>
<dbReference type="InterPro" id="IPR036271">
    <property type="entry name" value="Tet_transcr_reg_TetR-rel_C_sf"/>
</dbReference>
<accession>A0ABP8RN31</accession>
<comment type="caution">
    <text evidence="8">The sequence shown here is derived from an EMBL/GenBank/DDBJ whole genome shotgun (WGS) entry which is preliminary data.</text>
</comment>
<evidence type="ECO:0000256" key="2">
    <source>
        <dbReference type="ARBA" id="ARBA00023015"/>
    </source>
</evidence>
<dbReference type="InterPro" id="IPR001647">
    <property type="entry name" value="HTH_TetR"/>
</dbReference>
<dbReference type="Gene3D" id="1.10.357.10">
    <property type="entry name" value="Tetracycline Repressor, domain 2"/>
    <property type="match status" value="1"/>
</dbReference>
<evidence type="ECO:0000256" key="5">
    <source>
        <dbReference type="PROSITE-ProRule" id="PRU00335"/>
    </source>
</evidence>
<evidence type="ECO:0000256" key="4">
    <source>
        <dbReference type="ARBA" id="ARBA00023163"/>
    </source>
</evidence>
<evidence type="ECO:0000256" key="1">
    <source>
        <dbReference type="ARBA" id="ARBA00022491"/>
    </source>
</evidence>
<proteinExistence type="predicted"/>
<organism evidence="8 9">
    <name type="scientific">Pseudonocardia xishanensis</name>
    <dbReference type="NCBI Taxonomy" id="630995"/>
    <lineage>
        <taxon>Bacteria</taxon>
        <taxon>Bacillati</taxon>
        <taxon>Actinomycetota</taxon>
        <taxon>Actinomycetes</taxon>
        <taxon>Pseudonocardiales</taxon>
        <taxon>Pseudonocardiaceae</taxon>
        <taxon>Pseudonocardia</taxon>
    </lineage>
</organism>
<dbReference type="PROSITE" id="PS50977">
    <property type="entry name" value="HTH_TETR_2"/>
    <property type="match status" value="1"/>
</dbReference>
<dbReference type="InterPro" id="IPR041490">
    <property type="entry name" value="KstR2_TetR_C"/>
</dbReference>
<keyword evidence="4" id="KW-0804">Transcription</keyword>
<evidence type="ECO:0000313" key="9">
    <source>
        <dbReference type="Proteomes" id="UP001501598"/>
    </source>
</evidence>
<name>A0ABP8RN31_9PSEU</name>
<dbReference type="SUPFAM" id="SSF46689">
    <property type="entry name" value="Homeodomain-like"/>
    <property type="match status" value="1"/>
</dbReference>
<keyword evidence="2" id="KW-0805">Transcription regulation</keyword>
<dbReference type="InterPro" id="IPR050109">
    <property type="entry name" value="HTH-type_TetR-like_transc_reg"/>
</dbReference>
<feature type="DNA-binding region" description="H-T-H motif" evidence="5">
    <location>
        <begin position="48"/>
        <end position="67"/>
    </location>
</feature>